<sequence>MVDGKGYLQVDAHALAAIGGGDASMVDEMADSVPAGMKVAKDLLQGKWISFDPTLMQELAKDAPAGPAGAAGSGAKPSAAPSPAAAPSLDPQALKGFSDALKDLFAKNVTFEDRGTKDGVNDIHVSAQARTLVDGLLQAAKPLTKDLPQTKPLPDSAPSSVPDRRIGADLFLKNGTLSYATIDLAQFSDKAGPGQRLPLKLALGKDVPAIQAPTGATEVTKQDIDGVVAGMIDPAAGLPGGITGLGTGPGVGLPDLPDLGGLGDAGPGSGSGVGKADPLTDAQLAELAKLGLDATQAKAMNRAGITFEELKQFAQHLKG</sequence>
<dbReference type="Proteomes" id="UP001206483">
    <property type="component" value="Unassembled WGS sequence"/>
</dbReference>
<organism evidence="2 3">
    <name type="scientific">Kitasatospora paracochleata</name>
    <dbReference type="NCBI Taxonomy" id="58354"/>
    <lineage>
        <taxon>Bacteria</taxon>
        <taxon>Bacillati</taxon>
        <taxon>Actinomycetota</taxon>
        <taxon>Actinomycetes</taxon>
        <taxon>Kitasatosporales</taxon>
        <taxon>Streptomycetaceae</taxon>
        <taxon>Kitasatospora</taxon>
    </lineage>
</organism>
<evidence type="ECO:0000313" key="2">
    <source>
        <dbReference type="EMBL" id="MCP2307318.1"/>
    </source>
</evidence>
<dbReference type="EMBL" id="JAMZDX010000001">
    <property type="protein sequence ID" value="MCP2307318.1"/>
    <property type="molecule type" value="Genomic_DNA"/>
</dbReference>
<name>A0ABT1IQV2_9ACTN</name>
<comment type="caution">
    <text evidence="2">The sequence shown here is derived from an EMBL/GenBank/DDBJ whole genome shotgun (WGS) entry which is preliminary data.</text>
</comment>
<feature type="region of interest" description="Disordered" evidence="1">
    <location>
        <begin position="63"/>
        <end position="91"/>
    </location>
</feature>
<keyword evidence="3" id="KW-1185">Reference proteome</keyword>
<evidence type="ECO:0000313" key="3">
    <source>
        <dbReference type="Proteomes" id="UP001206483"/>
    </source>
</evidence>
<reference evidence="2 3" key="1">
    <citation type="submission" date="2022-06" db="EMBL/GenBank/DDBJ databases">
        <title>Sequencing the genomes of 1000 actinobacteria strains.</title>
        <authorList>
            <person name="Klenk H.-P."/>
        </authorList>
    </citation>
    <scope>NUCLEOTIDE SEQUENCE [LARGE SCALE GENOMIC DNA]</scope>
    <source>
        <strain evidence="2 3">DSM 41656</strain>
    </source>
</reference>
<gene>
    <name evidence="2" type="ORF">FHR36_000410</name>
</gene>
<evidence type="ECO:0000256" key="1">
    <source>
        <dbReference type="SAM" id="MobiDB-lite"/>
    </source>
</evidence>
<accession>A0ABT1IQV2</accession>
<proteinExistence type="predicted"/>
<dbReference type="RefSeq" id="WP_253793242.1">
    <property type="nucleotide sequence ID" value="NZ_BAAAUB010000033.1"/>
</dbReference>
<protein>
    <submittedName>
        <fullName evidence="2">Uncharacterized protein</fullName>
    </submittedName>
</protein>